<dbReference type="PIRSF" id="PIRSF006648">
    <property type="entry name" value="DrrB"/>
    <property type="match status" value="1"/>
</dbReference>
<feature type="transmembrane region" description="Helical" evidence="6">
    <location>
        <begin position="162"/>
        <end position="184"/>
    </location>
</feature>
<evidence type="ECO:0000256" key="3">
    <source>
        <dbReference type="ARBA" id="ARBA00022989"/>
    </source>
</evidence>
<feature type="transmembrane region" description="Helical" evidence="6">
    <location>
        <begin position="77"/>
        <end position="101"/>
    </location>
</feature>
<dbReference type="PROSITE" id="PS51012">
    <property type="entry name" value="ABC_TM2"/>
    <property type="match status" value="1"/>
</dbReference>
<dbReference type="EMBL" id="PVNG01000003">
    <property type="protein sequence ID" value="PRX68240.1"/>
    <property type="molecule type" value="Genomic_DNA"/>
</dbReference>
<dbReference type="InterPro" id="IPR013525">
    <property type="entry name" value="ABC2_TM"/>
</dbReference>
<dbReference type="GO" id="GO:0043190">
    <property type="term" value="C:ATP-binding cassette (ABC) transporter complex"/>
    <property type="evidence" value="ECO:0007669"/>
    <property type="project" value="InterPro"/>
</dbReference>
<feature type="transmembrane region" description="Helical" evidence="6">
    <location>
        <begin position="122"/>
        <end position="150"/>
    </location>
</feature>
<dbReference type="InterPro" id="IPR000412">
    <property type="entry name" value="ABC_2_transport"/>
</dbReference>
<evidence type="ECO:0000256" key="5">
    <source>
        <dbReference type="ARBA" id="ARBA00023251"/>
    </source>
</evidence>
<keyword evidence="4 6" id="KW-0472">Membrane</keyword>
<keyword evidence="5" id="KW-0046">Antibiotic resistance</keyword>
<reference evidence="8 9" key="1">
    <citation type="submission" date="2018-03" db="EMBL/GenBank/DDBJ databases">
        <title>Genomic Encyclopedia of Type Strains, Phase III (KMG-III): the genomes of soil and plant-associated and newly described type strains.</title>
        <authorList>
            <person name="Whitman W."/>
        </authorList>
    </citation>
    <scope>NUCLEOTIDE SEQUENCE [LARGE SCALE GENOMIC DNA]</scope>
    <source>
        <strain evidence="8 9">CGMCC 4.7104</strain>
    </source>
</reference>
<dbReference type="AlphaFoldDB" id="A0A2T0N6U8"/>
<keyword evidence="9" id="KW-1185">Reference proteome</keyword>
<protein>
    <recommendedName>
        <fullName evidence="6">Transport permease protein</fullName>
    </recommendedName>
</protein>
<evidence type="ECO:0000259" key="7">
    <source>
        <dbReference type="PROSITE" id="PS51012"/>
    </source>
</evidence>
<dbReference type="GO" id="GO:0140359">
    <property type="term" value="F:ABC-type transporter activity"/>
    <property type="evidence" value="ECO:0007669"/>
    <property type="project" value="InterPro"/>
</dbReference>
<dbReference type="GO" id="GO:0046677">
    <property type="term" value="P:response to antibiotic"/>
    <property type="evidence" value="ECO:0007669"/>
    <property type="project" value="UniProtKB-KW"/>
</dbReference>
<comment type="subcellular location">
    <subcellularLocation>
        <location evidence="6">Cell membrane</location>
        <topology evidence="6">Multi-pass membrane protein</topology>
    </subcellularLocation>
    <subcellularLocation>
        <location evidence="1">Membrane</location>
        <topology evidence="1">Multi-pass membrane protein</topology>
    </subcellularLocation>
</comment>
<dbReference type="InterPro" id="IPR051784">
    <property type="entry name" value="Nod_factor_ABC_transporter"/>
</dbReference>
<evidence type="ECO:0000256" key="6">
    <source>
        <dbReference type="RuleBase" id="RU361157"/>
    </source>
</evidence>
<evidence type="ECO:0000256" key="2">
    <source>
        <dbReference type="ARBA" id="ARBA00022692"/>
    </source>
</evidence>
<dbReference type="PANTHER" id="PTHR43229">
    <property type="entry name" value="NODULATION PROTEIN J"/>
    <property type="match status" value="1"/>
</dbReference>
<keyword evidence="3 6" id="KW-1133">Transmembrane helix</keyword>
<dbReference type="PANTHER" id="PTHR43229:SF2">
    <property type="entry name" value="NODULATION PROTEIN J"/>
    <property type="match status" value="1"/>
</dbReference>
<dbReference type="PRINTS" id="PR00164">
    <property type="entry name" value="ABC2TRNSPORT"/>
</dbReference>
<keyword evidence="6" id="KW-0813">Transport</keyword>
<feature type="transmembrane region" description="Helical" evidence="6">
    <location>
        <begin position="45"/>
        <end position="65"/>
    </location>
</feature>
<evidence type="ECO:0000256" key="1">
    <source>
        <dbReference type="ARBA" id="ARBA00004141"/>
    </source>
</evidence>
<gene>
    <name evidence="8" type="ORF">B0I32_103201</name>
</gene>
<name>A0A2T0N6U8_9ACTN</name>
<feature type="domain" description="ABC transmembrane type-2" evidence="7">
    <location>
        <begin position="43"/>
        <end position="279"/>
    </location>
</feature>
<evidence type="ECO:0000313" key="8">
    <source>
        <dbReference type="EMBL" id="PRX68240.1"/>
    </source>
</evidence>
<dbReference type="Pfam" id="PF01061">
    <property type="entry name" value="ABC2_membrane"/>
    <property type="match status" value="1"/>
</dbReference>
<comment type="caution">
    <text evidence="8">The sequence shown here is derived from an EMBL/GenBank/DDBJ whole genome shotgun (WGS) entry which is preliminary data.</text>
</comment>
<evidence type="ECO:0000313" key="9">
    <source>
        <dbReference type="Proteomes" id="UP000238312"/>
    </source>
</evidence>
<feature type="transmembrane region" description="Helical" evidence="6">
    <location>
        <begin position="258"/>
        <end position="276"/>
    </location>
</feature>
<sequence>MTSSDAVVAGQSRAVAYGGGSGLWRASVARSSVELKSFFRNRQSLFFTLLLPIVLLLVLGSIFSGTVPGTHTDFKQMFVAGIIACGIMSVSFNGLAINIAIERDNGMIRRLASSPMPKTAYFVGKIVRVVVTGVLEAAILLVVGVALFHLPMPSDPGHWITFSWVLLLGAASCSLLAVAFSAVIPNARSAAAIVTLPFLVLQFISGVFFPYSELPAWMQTIAAFFPLKWMTQGLRSVFLPADFAVVEPAHAWELGRTAVVLGSWCAAALLLSLLTFRWRGANVR</sequence>
<evidence type="ECO:0000256" key="4">
    <source>
        <dbReference type="ARBA" id="ARBA00023136"/>
    </source>
</evidence>
<accession>A0A2T0N6U8</accession>
<dbReference type="OrthoDB" id="9786643at2"/>
<dbReference type="Proteomes" id="UP000238312">
    <property type="component" value="Unassembled WGS sequence"/>
</dbReference>
<keyword evidence="6" id="KW-1003">Cell membrane</keyword>
<organism evidence="8 9">
    <name type="scientific">Nonomuraea fuscirosea</name>
    <dbReference type="NCBI Taxonomy" id="1291556"/>
    <lineage>
        <taxon>Bacteria</taxon>
        <taxon>Bacillati</taxon>
        <taxon>Actinomycetota</taxon>
        <taxon>Actinomycetes</taxon>
        <taxon>Streptosporangiales</taxon>
        <taxon>Streptosporangiaceae</taxon>
        <taxon>Nonomuraea</taxon>
    </lineage>
</organism>
<proteinExistence type="inferred from homology"/>
<feature type="transmembrane region" description="Helical" evidence="6">
    <location>
        <begin position="191"/>
        <end position="211"/>
    </location>
</feature>
<dbReference type="InterPro" id="IPR047817">
    <property type="entry name" value="ABC2_TM_bact-type"/>
</dbReference>
<dbReference type="RefSeq" id="WP_106236406.1">
    <property type="nucleotide sequence ID" value="NZ_CP109074.1"/>
</dbReference>
<keyword evidence="2 6" id="KW-0812">Transmembrane</keyword>
<comment type="similarity">
    <text evidence="6">Belongs to the ABC-2 integral membrane protein family.</text>
</comment>